<protein>
    <recommendedName>
        <fullName evidence="4">Renalase</fullName>
    </recommendedName>
</protein>
<evidence type="ECO:0000313" key="3">
    <source>
        <dbReference type="Proteomes" id="UP000824540"/>
    </source>
</evidence>
<proteinExistence type="predicted"/>
<gene>
    <name evidence="2" type="ORF">JZ751_007810</name>
</gene>
<dbReference type="InterPro" id="IPR036188">
    <property type="entry name" value="FAD/NAD-bd_sf"/>
</dbReference>
<feature type="non-terminal residue" evidence="2">
    <location>
        <position position="1"/>
    </location>
</feature>
<name>A0A8T2P060_9TELE</name>
<dbReference type="Proteomes" id="UP000824540">
    <property type="component" value="Unassembled WGS sequence"/>
</dbReference>
<evidence type="ECO:0008006" key="4">
    <source>
        <dbReference type="Google" id="ProtNLM"/>
    </source>
</evidence>
<dbReference type="OrthoDB" id="2161133at2759"/>
<feature type="region of interest" description="Disordered" evidence="1">
    <location>
        <begin position="82"/>
        <end position="126"/>
    </location>
</feature>
<dbReference type="AlphaFoldDB" id="A0A8T2P060"/>
<organism evidence="2 3">
    <name type="scientific">Albula glossodonta</name>
    <name type="common">roundjaw bonefish</name>
    <dbReference type="NCBI Taxonomy" id="121402"/>
    <lineage>
        <taxon>Eukaryota</taxon>
        <taxon>Metazoa</taxon>
        <taxon>Chordata</taxon>
        <taxon>Craniata</taxon>
        <taxon>Vertebrata</taxon>
        <taxon>Euteleostomi</taxon>
        <taxon>Actinopterygii</taxon>
        <taxon>Neopterygii</taxon>
        <taxon>Teleostei</taxon>
        <taxon>Albuliformes</taxon>
        <taxon>Albulidae</taxon>
        <taxon>Albula</taxon>
    </lineage>
</organism>
<dbReference type="PANTHER" id="PTHR23357:SF1">
    <property type="entry name" value="RENALASE"/>
    <property type="match status" value="1"/>
</dbReference>
<dbReference type="Gene3D" id="3.90.660.10">
    <property type="match status" value="1"/>
</dbReference>
<evidence type="ECO:0000313" key="2">
    <source>
        <dbReference type="EMBL" id="KAG9345995.1"/>
    </source>
</evidence>
<accession>A0A8T2P060</accession>
<feature type="compositionally biased region" description="Polar residues" evidence="1">
    <location>
        <begin position="89"/>
        <end position="124"/>
    </location>
</feature>
<dbReference type="GO" id="GO:0005576">
    <property type="term" value="C:extracellular region"/>
    <property type="evidence" value="ECO:0007669"/>
    <property type="project" value="TreeGrafter"/>
</dbReference>
<dbReference type="InterPro" id="IPR040174">
    <property type="entry name" value="RNLS"/>
</dbReference>
<dbReference type="PANTHER" id="PTHR23357">
    <property type="entry name" value="RENALASE"/>
    <property type="match status" value="1"/>
</dbReference>
<sequence length="200" mass="21733">SSDIGPSVVVHTSVPFGVQHLEDTKEEVEPLILEQLQKVLPGLPQPISIKFQKWRYSQMAVSGRAWAKACLDWSWTSRDRAHTWPPAVQPSSTATGHSTDPQPQGTVQLHSHRAQYSSTATGHSTARPLDSACYRKPSCSFIQIISPDPSVLSAVADCPGQMTLHTEPLLVCGGDGFTHSNFDGCIESALKVFEVLKSSL</sequence>
<comment type="caution">
    <text evidence="2">The sequence shown here is derived from an EMBL/GenBank/DDBJ whole genome shotgun (WGS) entry which is preliminary data.</text>
</comment>
<keyword evidence="3" id="KW-1185">Reference proteome</keyword>
<evidence type="ECO:0000256" key="1">
    <source>
        <dbReference type="SAM" id="MobiDB-lite"/>
    </source>
</evidence>
<dbReference type="Gene3D" id="3.50.50.60">
    <property type="entry name" value="FAD/NAD(P)-binding domain"/>
    <property type="match status" value="1"/>
</dbReference>
<dbReference type="EMBL" id="JAFBMS010000016">
    <property type="protein sequence ID" value="KAG9345995.1"/>
    <property type="molecule type" value="Genomic_DNA"/>
</dbReference>
<reference evidence="2" key="1">
    <citation type="thesis" date="2021" institute="BYU ScholarsArchive" country="Provo, UT, USA">
        <title>Applications of and Algorithms for Genome Assembly and Genomic Analyses with an Emphasis on Marine Teleosts.</title>
        <authorList>
            <person name="Pickett B.D."/>
        </authorList>
    </citation>
    <scope>NUCLEOTIDE SEQUENCE</scope>
    <source>
        <strain evidence="2">HI-2016</strain>
    </source>
</reference>
<dbReference type="GO" id="GO:0016651">
    <property type="term" value="F:oxidoreductase activity, acting on NAD(P)H"/>
    <property type="evidence" value="ECO:0007669"/>
    <property type="project" value="InterPro"/>
</dbReference>